<gene>
    <name evidence="2" type="ORF">CRE_29403</name>
</gene>
<dbReference type="Proteomes" id="UP000008281">
    <property type="component" value="Unassembled WGS sequence"/>
</dbReference>
<keyword evidence="3" id="KW-1185">Reference proteome</keyword>
<evidence type="ECO:0008006" key="4">
    <source>
        <dbReference type="Google" id="ProtNLM"/>
    </source>
</evidence>
<evidence type="ECO:0000313" key="3">
    <source>
        <dbReference type="Proteomes" id="UP000008281"/>
    </source>
</evidence>
<dbReference type="InParanoid" id="E3NVN2"/>
<dbReference type="AlphaFoldDB" id="E3NVN2"/>
<dbReference type="STRING" id="31234.E3NVN2"/>
<sequence length="160" mass="18536">MRASPLRPTIEVFFKEGIKSDNIEKRLDILSASVRTMLVTFKKDRSLQERKKSSRPATVNTRRTRGTIKRKISCNYGISINKIAMDLNISRGSVQTIVKRHFYLKSYKLCQRQFFSAQSKASRLEKSKKLLADLQVRRVSDVIWISVKVFTIAPFSNHQK</sequence>
<name>E3NVN2_CAERE</name>
<evidence type="ECO:0000313" key="2">
    <source>
        <dbReference type="EMBL" id="EFO98801.1"/>
    </source>
</evidence>
<accession>E3NVN2</accession>
<reference evidence="2" key="1">
    <citation type="submission" date="2007-07" db="EMBL/GenBank/DDBJ databases">
        <title>PCAP assembly of the Caenorhabditis remanei genome.</title>
        <authorList>
            <consortium name="The Caenorhabditis remanei Sequencing Consortium"/>
            <person name="Wilson R.K."/>
        </authorList>
    </citation>
    <scope>NUCLEOTIDE SEQUENCE [LARGE SCALE GENOMIC DNA]</scope>
    <source>
        <strain evidence="2">PB4641</strain>
    </source>
</reference>
<dbReference type="PANTHER" id="PTHR46068:SF1">
    <property type="entry name" value="TRANSPOSASE IS30-LIKE HTH DOMAIN-CONTAINING PROTEIN"/>
    <property type="match status" value="1"/>
</dbReference>
<proteinExistence type="predicted"/>
<organism evidence="3">
    <name type="scientific">Caenorhabditis remanei</name>
    <name type="common">Caenorhabditis vulgaris</name>
    <dbReference type="NCBI Taxonomy" id="31234"/>
    <lineage>
        <taxon>Eukaryota</taxon>
        <taxon>Metazoa</taxon>
        <taxon>Ecdysozoa</taxon>
        <taxon>Nematoda</taxon>
        <taxon>Chromadorea</taxon>
        <taxon>Rhabditida</taxon>
        <taxon>Rhabditina</taxon>
        <taxon>Rhabditomorpha</taxon>
        <taxon>Rhabditoidea</taxon>
        <taxon>Rhabditidae</taxon>
        <taxon>Peloderinae</taxon>
        <taxon>Caenorhabditis</taxon>
    </lineage>
</organism>
<evidence type="ECO:0000256" key="1">
    <source>
        <dbReference type="SAM" id="MobiDB-lite"/>
    </source>
</evidence>
<dbReference type="HOGENOM" id="CLU_033666_5_2_1"/>
<feature type="region of interest" description="Disordered" evidence="1">
    <location>
        <begin position="45"/>
        <end position="64"/>
    </location>
</feature>
<dbReference type="EMBL" id="DS271052">
    <property type="protein sequence ID" value="EFO98801.1"/>
    <property type="molecule type" value="Genomic_DNA"/>
</dbReference>
<dbReference type="OrthoDB" id="5860999at2759"/>
<protein>
    <recommendedName>
        <fullName evidence="4">Paired domain-containing protein</fullName>
    </recommendedName>
</protein>
<dbReference type="OMA" id="IWISVKV"/>
<dbReference type="PANTHER" id="PTHR46068">
    <property type="entry name" value="PROTEIN CBG27172"/>
    <property type="match status" value="1"/>
</dbReference>